<feature type="transmembrane region" description="Helical" evidence="1">
    <location>
        <begin position="20"/>
        <end position="47"/>
    </location>
</feature>
<name>A0A8J7M5C4_9RHOB</name>
<feature type="transmembrane region" description="Helical" evidence="1">
    <location>
        <begin position="88"/>
        <end position="110"/>
    </location>
</feature>
<dbReference type="Pfam" id="PF19540">
    <property type="entry name" value="DUF6064"/>
    <property type="match status" value="1"/>
</dbReference>
<organism evidence="2 3">
    <name type="scientific">Thermohalobaculum xanthum</name>
    <dbReference type="NCBI Taxonomy" id="2753746"/>
    <lineage>
        <taxon>Bacteria</taxon>
        <taxon>Pseudomonadati</taxon>
        <taxon>Pseudomonadota</taxon>
        <taxon>Alphaproteobacteria</taxon>
        <taxon>Rhodobacterales</taxon>
        <taxon>Paracoccaceae</taxon>
        <taxon>Thermohalobaculum</taxon>
    </lineage>
</organism>
<keyword evidence="1" id="KW-0812">Transmembrane</keyword>
<protein>
    <recommendedName>
        <fullName evidence="4">MFS transporter permease</fullName>
    </recommendedName>
</protein>
<dbReference type="InterPro" id="IPR045708">
    <property type="entry name" value="DUF6064"/>
</dbReference>
<evidence type="ECO:0000313" key="3">
    <source>
        <dbReference type="Proteomes" id="UP000655420"/>
    </source>
</evidence>
<feature type="transmembrane region" description="Helical" evidence="1">
    <location>
        <begin position="202"/>
        <end position="219"/>
    </location>
</feature>
<feature type="transmembrane region" description="Helical" evidence="1">
    <location>
        <begin position="59"/>
        <end position="76"/>
    </location>
</feature>
<gene>
    <name evidence="2" type="ORF">H0I76_04735</name>
</gene>
<sequence>MTDWLSYSPGDFLMFGPDVYWRLFALQNLSLWPLPVFAAGTGVTMLGALATPGRWKLRVIWLALALAWLGSAHFIAARYVPINWPMKYAVWGFGVESALIVAAVLTGALLARDSRSGISRTLGIGLIAYAVLLHPLIGLGFRRAFDQAEIIGLAPDPTALASLGLLLLIRRSPLRAALSIVPVAWCVTSATTLLLLGEAQGWLLLAALGIWTIGYAADWRRSGVNRL</sequence>
<dbReference type="AlphaFoldDB" id="A0A8J7M5C4"/>
<dbReference type="Proteomes" id="UP000655420">
    <property type="component" value="Unassembled WGS sequence"/>
</dbReference>
<reference evidence="2" key="1">
    <citation type="submission" date="2020-12" db="EMBL/GenBank/DDBJ databases">
        <title>Bacterial taxonomy.</title>
        <authorList>
            <person name="Pan X."/>
        </authorList>
    </citation>
    <scope>NUCLEOTIDE SEQUENCE</scope>
    <source>
        <strain evidence="2">M0105</strain>
    </source>
</reference>
<feature type="transmembrane region" description="Helical" evidence="1">
    <location>
        <begin position="176"/>
        <end position="196"/>
    </location>
</feature>
<keyword evidence="3" id="KW-1185">Reference proteome</keyword>
<comment type="caution">
    <text evidence="2">The sequence shown here is derived from an EMBL/GenBank/DDBJ whole genome shotgun (WGS) entry which is preliminary data.</text>
</comment>
<dbReference type="RefSeq" id="WP_200607612.1">
    <property type="nucleotide sequence ID" value="NZ_JAEHHL010000001.1"/>
</dbReference>
<keyword evidence="1" id="KW-1133">Transmembrane helix</keyword>
<evidence type="ECO:0000313" key="2">
    <source>
        <dbReference type="EMBL" id="MBK0398485.1"/>
    </source>
</evidence>
<feature type="transmembrane region" description="Helical" evidence="1">
    <location>
        <begin position="150"/>
        <end position="169"/>
    </location>
</feature>
<dbReference type="EMBL" id="JAEHHL010000001">
    <property type="protein sequence ID" value="MBK0398485.1"/>
    <property type="molecule type" value="Genomic_DNA"/>
</dbReference>
<evidence type="ECO:0008006" key="4">
    <source>
        <dbReference type="Google" id="ProtNLM"/>
    </source>
</evidence>
<evidence type="ECO:0000256" key="1">
    <source>
        <dbReference type="SAM" id="Phobius"/>
    </source>
</evidence>
<feature type="transmembrane region" description="Helical" evidence="1">
    <location>
        <begin position="122"/>
        <end position="144"/>
    </location>
</feature>
<proteinExistence type="predicted"/>
<keyword evidence="1" id="KW-0472">Membrane</keyword>
<accession>A0A8J7M5C4</accession>